<feature type="domain" description="HTH crp-type" evidence="4">
    <location>
        <begin position="151"/>
        <end position="217"/>
    </location>
</feature>
<evidence type="ECO:0000256" key="2">
    <source>
        <dbReference type="ARBA" id="ARBA00023125"/>
    </source>
</evidence>
<gene>
    <name evidence="5" type="ORF">GGD45_005913</name>
    <name evidence="6" type="ORF">GXW80_26355</name>
</gene>
<sequence>METTIDILTHNLLLSRMDMVSRSMIVSALEPVELPAKYTLSSFERKTEFCYFLRSGIASVVARSPRNKTSEVGIIGREGMVPASLILHSGPAAFDIFMQVSGDGQRIRVECLEEVLRTTPTLRELIGKYVHTFLIQSAYTSLANANHSAQERLARWILMCHDRMDGDRIPLTHEFLSTMLAVRRPTITDAFHVLEGRRLIWSERGLITVRDRAGLEAFACDCYGRAENEYRNLIGEFR</sequence>
<dbReference type="Pfam" id="PF13545">
    <property type="entry name" value="HTH_Crp_2"/>
    <property type="match status" value="1"/>
</dbReference>
<dbReference type="Proteomes" id="UP000526625">
    <property type="component" value="Unassembled WGS sequence"/>
</dbReference>
<keyword evidence="2" id="KW-0238">DNA-binding</keyword>
<dbReference type="SUPFAM" id="SSF51206">
    <property type="entry name" value="cAMP-binding domain-like"/>
    <property type="match status" value="1"/>
</dbReference>
<dbReference type="Proteomes" id="UP000471190">
    <property type="component" value="Unassembled WGS sequence"/>
</dbReference>
<evidence type="ECO:0000313" key="5">
    <source>
        <dbReference type="EMBL" id="MBB6495448.1"/>
    </source>
</evidence>
<keyword evidence="3" id="KW-0804">Transcription</keyword>
<keyword evidence="1" id="KW-0805">Transcription regulation</keyword>
<evidence type="ECO:0000313" key="7">
    <source>
        <dbReference type="Proteomes" id="UP000471190"/>
    </source>
</evidence>
<proteinExistence type="predicted"/>
<dbReference type="AlphaFoldDB" id="A0A6P1CCD9"/>
<dbReference type="GO" id="GO:0003677">
    <property type="term" value="F:DNA binding"/>
    <property type="evidence" value="ECO:0007669"/>
    <property type="project" value="UniProtKB-KW"/>
</dbReference>
<dbReference type="EMBL" id="JAADZA010000045">
    <property type="protein sequence ID" value="NEV14507.1"/>
    <property type="molecule type" value="Genomic_DNA"/>
</dbReference>
<evidence type="ECO:0000313" key="8">
    <source>
        <dbReference type="Proteomes" id="UP000526625"/>
    </source>
</evidence>
<dbReference type="InterPro" id="IPR012318">
    <property type="entry name" value="HTH_CRP"/>
</dbReference>
<evidence type="ECO:0000259" key="4">
    <source>
        <dbReference type="Pfam" id="PF13545"/>
    </source>
</evidence>
<dbReference type="RefSeq" id="WP_015340469.1">
    <property type="nucleotide sequence ID" value="NZ_JAADZA010000045.1"/>
</dbReference>
<keyword evidence="8" id="KW-1185">Reference proteome</keyword>
<evidence type="ECO:0000256" key="1">
    <source>
        <dbReference type="ARBA" id="ARBA00023015"/>
    </source>
</evidence>
<evidence type="ECO:0000313" key="6">
    <source>
        <dbReference type="EMBL" id="NEV14507.1"/>
    </source>
</evidence>
<reference evidence="5 8" key="2">
    <citation type="submission" date="2020-08" db="EMBL/GenBank/DDBJ databases">
        <title>Genomic Encyclopedia of Type Strains, Phase IV (KMG-V): Genome sequencing to study the core and pangenomes of soil and plant-associated prokaryotes.</title>
        <authorList>
            <person name="Whitman W."/>
        </authorList>
    </citation>
    <scope>NUCLEOTIDE SEQUENCE [LARGE SCALE GENOMIC DNA]</scope>
    <source>
        <strain evidence="5 8">SEMIA 4059</strain>
    </source>
</reference>
<dbReference type="EMBL" id="JACHBF010000030">
    <property type="protein sequence ID" value="MBB6495448.1"/>
    <property type="molecule type" value="Genomic_DNA"/>
</dbReference>
<name>A0A6P1CCD9_RHITR</name>
<dbReference type="Gene3D" id="2.60.120.10">
    <property type="entry name" value="Jelly Rolls"/>
    <property type="match status" value="1"/>
</dbReference>
<evidence type="ECO:0000256" key="3">
    <source>
        <dbReference type="ARBA" id="ARBA00023163"/>
    </source>
</evidence>
<dbReference type="Gene3D" id="1.10.10.10">
    <property type="entry name" value="Winged helix-like DNA-binding domain superfamily/Winged helix DNA-binding domain"/>
    <property type="match status" value="1"/>
</dbReference>
<dbReference type="SUPFAM" id="SSF46785">
    <property type="entry name" value="Winged helix' DNA-binding domain"/>
    <property type="match status" value="1"/>
</dbReference>
<organism evidence="6 7">
    <name type="scientific">Rhizobium tropici</name>
    <dbReference type="NCBI Taxonomy" id="398"/>
    <lineage>
        <taxon>Bacteria</taxon>
        <taxon>Pseudomonadati</taxon>
        <taxon>Pseudomonadota</taxon>
        <taxon>Alphaproteobacteria</taxon>
        <taxon>Hyphomicrobiales</taxon>
        <taxon>Rhizobiaceae</taxon>
        <taxon>Rhizobium/Agrobacterium group</taxon>
        <taxon>Rhizobium</taxon>
    </lineage>
</organism>
<dbReference type="GO" id="GO:0006355">
    <property type="term" value="P:regulation of DNA-templated transcription"/>
    <property type="evidence" value="ECO:0007669"/>
    <property type="project" value="InterPro"/>
</dbReference>
<dbReference type="InterPro" id="IPR014710">
    <property type="entry name" value="RmlC-like_jellyroll"/>
</dbReference>
<reference evidence="6 7" key="1">
    <citation type="submission" date="2020-02" db="EMBL/GenBank/DDBJ databases">
        <title>Draft genome sequence of Rhizobium tropici.</title>
        <authorList>
            <person name="Khayi S."/>
            <person name="Jemo M."/>
        </authorList>
    </citation>
    <scope>NUCLEOTIDE SEQUENCE [LARGE SCALE GENOMIC DNA]</scope>
    <source>
        <strain evidence="6 7">A12</strain>
    </source>
</reference>
<dbReference type="InterPro" id="IPR036390">
    <property type="entry name" value="WH_DNA-bd_sf"/>
</dbReference>
<protein>
    <submittedName>
        <fullName evidence="5">CRP-like cAMP-binding protein</fullName>
    </submittedName>
    <submittedName>
        <fullName evidence="6">Crp/Fnr family transcriptional regulator</fullName>
    </submittedName>
</protein>
<comment type="caution">
    <text evidence="6">The sequence shown here is derived from an EMBL/GenBank/DDBJ whole genome shotgun (WGS) entry which is preliminary data.</text>
</comment>
<dbReference type="InterPro" id="IPR018490">
    <property type="entry name" value="cNMP-bd_dom_sf"/>
</dbReference>
<dbReference type="InterPro" id="IPR036388">
    <property type="entry name" value="WH-like_DNA-bd_sf"/>
</dbReference>
<accession>A0A6P1CCD9</accession>